<protein>
    <submittedName>
        <fullName evidence="7">Lipoprotein LpqH</fullName>
    </submittedName>
</protein>
<keyword evidence="1" id="KW-1003">Cell membrane</keyword>
<dbReference type="Pfam" id="PF05481">
    <property type="entry name" value="Myco_19_kDa"/>
    <property type="match status" value="1"/>
</dbReference>
<dbReference type="PROSITE" id="PS51257">
    <property type="entry name" value="PROKAR_LIPOPROTEIN"/>
    <property type="match status" value="1"/>
</dbReference>
<keyword evidence="2 6" id="KW-0732">Signal</keyword>
<comment type="caution">
    <text evidence="7">The sequence shown here is derived from an EMBL/GenBank/DDBJ whole genome shotgun (WGS) entry which is preliminary data.</text>
</comment>
<sequence length="149" mass="15255">MTVSRIRLLAGVFVTTAATMLSGCSDPEPAPAPPGSLSNGTAEVTIDGARVDTTHSVRCTSEGAVTTINTGDENAGTTSAVDTSEGMVLQFAQIRDLGGFTGGYWADIDPAAEVEVAGRTFHVNGTANGFNASNPSARITQTFSIRVAC</sequence>
<gene>
    <name evidence="7" type="ORF">N4S67_01490</name>
</gene>
<evidence type="ECO:0000256" key="1">
    <source>
        <dbReference type="ARBA" id="ARBA00022475"/>
    </source>
</evidence>
<name>A0ABT2M7W0_9MYCO</name>
<keyword evidence="8" id="KW-1185">Reference proteome</keyword>
<reference evidence="8" key="1">
    <citation type="submission" date="2023-07" db="EMBL/GenBank/DDBJ databases">
        <authorList>
            <person name="Deng Y."/>
            <person name="Zhang Y.-Q."/>
        </authorList>
    </citation>
    <scope>NUCLEOTIDE SEQUENCE [LARGE SCALE GENOMIC DNA]</scope>
    <source>
        <strain evidence="8">CPCC 205710</strain>
    </source>
</reference>
<evidence type="ECO:0000256" key="4">
    <source>
        <dbReference type="ARBA" id="ARBA00023139"/>
    </source>
</evidence>
<dbReference type="InterPro" id="IPR008691">
    <property type="entry name" value="LpqH"/>
</dbReference>
<accession>A0ABT2M7W0</accession>
<dbReference type="PROSITE" id="PS51318">
    <property type="entry name" value="TAT"/>
    <property type="match status" value="1"/>
</dbReference>
<dbReference type="EMBL" id="JAODWD010000001">
    <property type="protein sequence ID" value="MCT7657091.1"/>
    <property type="molecule type" value="Genomic_DNA"/>
</dbReference>
<evidence type="ECO:0000313" key="8">
    <source>
        <dbReference type="Proteomes" id="UP001206639"/>
    </source>
</evidence>
<keyword evidence="4" id="KW-0564">Palmitate</keyword>
<keyword evidence="5 7" id="KW-0449">Lipoprotein</keyword>
<evidence type="ECO:0000256" key="5">
    <source>
        <dbReference type="ARBA" id="ARBA00023288"/>
    </source>
</evidence>
<evidence type="ECO:0000256" key="6">
    <source>
        <dbReference type="SAM" id="SignalP"/>
    </source>
</evidence>
<dbReference type="InterPro" id="IPR006311">
    <property type="entry name" value="TAT_signal"/>
</dbReference>
<evidence type="ECO:0000256" key="3">
    <source>
        <dbReference type="ARBA" id="ARBA00023136"/>
    </source>
</evidence>
<keyword evidence="3" id="KW-0472">Membrane</keyword>
<proteinExistence type="predicted"/>
<dbReference type="RefSeq" id="WP_260991167.1">
    <property type="nucleotide sequence ID" value="NZ_JAODWD010000001.1"/>
</dbReference>
<evidence type="ECO:0000256" key="2">
    <source>
        <dbReference type="ARBA" id="ARBA00022729"/>
    </source>
</evidence>
<feature type="signal peptide" evidence="6">
    <location>
        <begin position="1"/>
        <end position="17"/>
    </location>
</feature>
<organism evidence="7 8">
    <name type="scientific">Mycobacterium deserti</name>
    <dbReference type="NCBI Taxonomy" id="2978347"/>
    <lineage>
        <taxon>Bacteria</taxon>
        <taxon>Bacillati</taxon>
        <taxon>Actinomycetota</taxon>
        <taxon>Actinomycetes</taxon>
        <taxon>Mycobacteriales</taxon>
        <taxon>Mycobacteriaceae</taxon>
        <taxon>Mycobacterium</taxon>
    </lineage>
</organism>
<feature type="chain" id="PRO_5046310784" evidence="6">
    <location>
        <begin position="18"/>
        <end position="149"/>
    </location>
</feature>
<evidence type="ECO:0000313" key="7">
    <source>
        <dbReference type="EMBL" id="MCT7657091.1"/>
    </source>
</evidence>
<dbReference type="Proteomes" id="UP001206639">
    <property type="component" value="Unassembled WGS sequence"/>
</dbReference>